<dbReference type="Gene3D" id="3.30.160.60">
    <property type="entry name" value="Classic Zinc Finger"/>
    <property type="match status" value="3"/>
</dbReference>
<keyword evidence="2" id="KW-0479">Metal-binding</keyword>
<evidence type="ECO:0000256" key="2">
    <source>
        <dbReference type="ARBA" id="ARBA00022723"/>
    </source>
</evidence>
<keyword evidence="11" id="KW-1185">Reference proteome</keyword>
<evidence type="ECO:0000259" key="9">
    <source>
        <dbReference type="PROSITE" id="PS50157"/>
    </source>
</evidence>
<sequence>MRSSKLLLPLKAVKPNSHGLFVCPCCAHQTNRRHSLNKHFMTHMKPDDTRKFNCDQCNYESRWKGALKIHMLCHKNPLEIEMFQCAECFYKTKYKKHLQRHVKVHMNPDFVKTYCCDYCSFKSIDFTYFKQHNRTKHEIEVTSNPHKCHLCSYQTRYEININIHKEMKHGIKMPKMNEHECPYCTYKSDRFNNFKGHLKKHKNCDKRPTHKCTMCAFETKRKFTLKNHLIRHEPGHQLKKRPYKMVYTRSKVNANVKPSSSN</sequence>
<keyword evidence="5" id="KW-0862">Zinc</keyword>
<evidence type="ECO:0000256" key="6">
    <source>
        <dbReference type="ARBA" id="ARBA00023125"/>
    </source>
</evidence>
<proteinExistence type="predicted"/>
<dbReference type="GO" id="GO:0003677">
    <property type="term" value="F:DNA binding"/>
    <property type="evidence" value="ECO:0007669"/>
    <property type="project" value="UniProtKB-KW"/>
</dbReference>
<dbReference type="InterPro" id="IPR013087">
    <property type="entry name" value="Znf_C2H2_type"/>
</dbReference>
<evidence type="ECO:0000256" key="4">
    <source>
        <dbReference type="ARBA" id="ARBA00022771"/>
    </source>
</evidence>
<keyword evidence="7" id="KW-0539">Nucleus</keyword>
<name>A0AAV8Y5G7_9CUCU</name>
<keyword evidence="4 8" id="KW-0863">Zinc-finger</keyword>
<evidence type="ECO:0000256" key="3">
    <source>
        <dbReference type="ARBA" id="ARBA00022737"/>
    </source>
</evidence>
<evidence type="ECO:0000313" key="10">
    <source>
        <dbReference type="EMBL" id="KAJ8946147.1"/>
    </source>
</evidence>
<dbReference type="InterPro" id="IPR036236">
    <property type="entry name" value="Znf_C2H2_sf"/>
</dbReference>
<keyword evidence="3" id="KW-0677">Repeat</keyword>
<accession>A0AAV8Y5G7</accession>
<dbReference type="GO" id="GO:0005634">
    <property type="term" value="C:nucleus"/>
    <property type="evidence" value="ECO:0007669"/>
    <property type="project" value="UniProtKB-SubCell"/>
</dbReference>
<dbReference type="EMBL" id="JANEYF010002463">
    <property type="protein sequence ID" value="KAJ8946147.1"/>
    <property type="molecule type" value="Genomic_DNA"/>
</dbReference>
<protein>
    <recommendedName>
        <fullName evidence="9">C2H2-type domain-containing protein</fullName>
    </recommendedName>
</protein>
<evidence type="ECO:0000256" key="1">
    <source>
        <dbReference type="ARBA" id="ARBA00004123"/>
    </source>
</evidence>
<evidence type="ECO:0000256" key="8">
    <source>
        <dbReference type="PROSITE-ProRule" id="PRU00042"/>
    </source>
</evidence>
<dbReference type="AlphaFoldDB" id="A0AAV8Y5G7"/>
<dbReference type="PROSITE" id="PS50157">
    <property type="entry name" value="ZINC_FINGER_C2H2_2"/>
    <property type="match status" value="1"/>
</dbReference>
<gene>
    <name evidence="10" type="ORF">NQ314_008969</name>
</gene>
<evidence type="ECO:0000313" key="11">
    <source>
        <dbReference type="Proteomes" id="UP001162156"/>
    </source>
</evidence>
<evidence type="ECO:0000256" key="5">
    <source>
        <dbReference type="ARBA" id="ARBA00022833"/>
    </source>
</evidence>
<feature type="domain" description="C2H2-type" evidence="9">
    <location>
        <begin position="83"/>
        <end position="110"/>
    </location>
</feature>
<dbReference type="PANTHER" id="PTHR24392">
    <property type="entry name" value="ZINC FINGER PROTEIN"/>
    <property type="match status" value="1"/>
</dbReference>
<comment type="subcellular location">
    <subcellularLocation>
        <location evidence="1">Nucleus</location>
    </subcellularLocation>
</comment>
<dbReference type="GO" id="GO:0008270">
    <property type="term" value="F:zinc ion binding"/>
    <property type="evidence" value="ECO:0007669"/>
    <property type="project" value="UniProtKB-KW"/>
</dbReference>
<dbReference type="Proteomes" id="UP001162156">
    <property type="component" value="Unassembled WGS sequence"/>
</dbReference>
<comment type="caution">
    <text evidence="10">The sequence shown here is derived from an EMBL/GenBank/DDBJ whole genome shotgun (WGS) entry which is preliminary data.</text>
</comment>
<dbReference type="SUPFAM" id="SSF57667">
    <property type="entry name" value="beta-beta-alpha zinc fingers"/>
    <property type="match status" value="1"/>
</dbReference>
<organism evidence="10 11">
    <name type="scientific">Rhamnusium bicolor</name>
    <dbReference type="NCBI Taxonomy" id="1586634"/>
    <lineage>
        <taxon>Eukaryota</taxon>
        <taxon>Metazoa</taxon>
        <taxon>Ecdysozoa</taxon>
        <taxon>Arthropoda</taxon>
        <taxon>Hexapoda</taxon>
        <taxon>Insecta</taxon>
        <taxon>Pterygota</taxon>
        <taxon>Neoptera</taxon>
        <taxon>Endopterygota</taxon>
        <taxon>Coleoptera</taxon>
        <taxon>Polyphaga</taxon>
        <taxon>Cucujiformia</taxon>
        <taxon>Chrysomeloidea</taxon>
        <taxon>Cerambycidae</taxon>
        <taxon>Lepturinae</taxon>
        <taxon>Rhagiini</taxon>
        <taxon>Rhamnusium</taxon>
    </lineage>
</organism>
<dbReference type="SMART" id="SM00355">
    <property type="entry name" value="ZnF_C2H2"/>
    <property type="match status" value="7"/>
</dbReference>
<keyword evidence="6" id="KW-0238">DNA-binding</keyword>
<reference evidence="10" key="1">
    <citation type="journal article" date="2023" name="Insect Mol. Biol.">
        <title>Genome sequencing provides insights into the evolution of gene families encoding plant cell wall-degrading enzymes in longhorned beetles.</title>
        <authorList>
            <person name="Shin N.R."/>
            <person name="Okamura Y."/>
            <person name="Kirsch R."/>
            <person name="Pauchet Y."/>
        </authorList>
    </citation>
    <scope>NUCLEOTIDE SEQUENCE</scope>
    <source>
        <strain evidence="10">RBIC_L_NR</strain>
    </source>
</reference>
<evidence type="ECO:0000256" key="7">
    <source>
        <dbReference type="ARBA" id="ARBA00023242"/>
    </source>
</evidence>